<dbReference type="OrthoDB" id="9804951at2"/>
<dbReference type="InterPro" id="IPR035919">
    <property type="entry name" value="EAL_sf"/>
</dbReference>
<dbReference type="Gene3D" id="3.20.20.450">
    <property type="entry name" value="EAL domain"/>
    <property type="match status" value="1"/>
</dbReference>
<dbReference type="PROSITE" id="PS50883">
    <property type="entry name" value="EAL"/>
    <property type="match status" value="1"/>
</dbReference>
<dbReference type="eggNOG" id="COG5001">
    <property type="taxonomic scope" value="Bacteria"/>
</dbReference>
<dbReference type="PANTHER" id="PTHR44757:SF2">
    <property type="entry name" value="BIOFILM ARCHITECTURE MAINTENANCE PROTEIN MBAA"/>
    <property type="match status" value="1"/>
</dbReference>
<protein>
    <recommendedName>
        <fullName evidence="1">cyclic-guanylate-specific phosphodiesterase</fullName>
        <ecNumber evidence="1">3.1.4.52</ecNumber>
    </recommendedName>
</protein>
<dbReference type="NCBIfam" id="TIGR00254">
    <property type="entry name" value="GGDEF"/>
    <property type="match status" value="1"/>
</dbReference>
<dbReference type="Pfam" id="PF00990">
    <property type="entry name" value="GGDEF"/>
    <property type="match status" value="1"/>
</dbReference>
<evidence type="ECO:0000313" key="5">
    <source>
        <dbReference type="EMBL" id="EAW32734.1"/>
    </source>
</evidence>
<dbReference type="PANTHER" id="PTHR44757">
    <property type="entry name" value="DIGUANYLATE CYCLASE DGCP"/>
    <property type="match status" value="1"/>
</dbReference>
<dbReference type="InterPro" id="IPR000160">
    <property type="entry name" value="GGDEF_dom"/>
</dbReference>
<keyword evidence="2" id="KW-0973">c-di-GMP</keyword>
<evidence type="ECO:0000256" key="2">
    <source>
        <dbReference type="ARBA" id="ARBA00022636"/>
    </source>
</evidence>
<dbReference type="CDD" id="cd01949">
    <property type="entry name" value="GGDEF"/>
    <property type="match status" value="1"/>
</dbReference>
<dbReference type="EMBL" id="AAVT01000001">
    <property type="protein sequence ID" value="EAW32734.1"/>
    <property type="molecule type" value="Genomic_DNA"/>
</dbReference>
<dbReference type="InterPro" id="IPR029787">
    <property type="entry name" value="Nucleotide_cyclase"/>
</dbReference>
<dbReference type="FunFam" id="3.20.20.450:FF:000001">
    <property type="entry name" value="Cyclic di-GMP phosphodiesterase yahA"/>
    <property type="match status" value="1"/>
</dbReference>
<dbReference type="SUPFAM" id="SSF55073">
    <property type="entry name" value="Nucleotide cyclase"/>
    <property type="match status" value="1"/>
</dbReference>
<sequence>MIISELLEPLDLATLGIDLEKGWQTAAGTQEPLTRVLLIGGALADYRRLGRMLSGMEAHNYHLLWCEQYDDNSLGEINSGHYDAILLDCQHQPDKAMRLLTQLVEIGCQQPIVSLTDNSASVVAQRAMRNGSTDYLGMDTTDRYVLERCLGYAIEKNATDKKISQLNLYDPLTGIANRLMFQRNMARAIELAKTQQISLALLLINLDDFKRINQSFGTGAGDRLVTMMAQRLARCVRQSDAVARIGGDEFALVLEDSQTNEDIALVAQKVIDVLSAPCTLNGQAVIVSCSIGVATYPDSGDSVDGLIKYANMAMLEAKRQRGSQCCFYHEETSKAAVRRMNMEKDMRLALRRNEFELFYQPRVEIASGDAAGMEALIRWRHPVHGLVSPDEFIPMAEETGLIVPIGYWVLQQACKDMLILDQSGHQNLEVAVNLSFKQLQDDMFVDTATRIIQKSGIDASRLEFELTETAIMSNYQQACDGMMALSKLGVTFSLDDFGTGFSSFAHIQQLPISALKVDRSFIENVVKSNDDGIIVKAMINLAHSLRLHVVAEGAETLEQVQFLWQNHCDQIQGFYFSEAVTVNQFIELMDRRATATM</sequence>
<dbReference type="InterPro" id="IPR052155">
    <property type="entry name" value="Biofilm_reg_signaling"/>
</dbReference>
<dbReference type="Pfam" id="PF00563">
    <property type="entry name" value="EAL"/>
    <property type="match status" value="1"/>
</dbReference>
<dbReference type="InterPro" id="IPR001633">
    <property type="entry name" value="EAL_dom"/>
</dbReference>
<evidence type="ECO:0000256" key="1">
    <source>
        <dbReference type="ARBA" id="ARBA00012282"/>
    </source>
</evidence>
<keyword evidence="6" id="KW-1185">Reference proteome</keyword>
<dbReference type="SUPFAM" id="SSF141868">
    <property type="entry name" value="EAL domain-like"/>
    <property type="match status" value="1"/>
</dbReference>
<dbReference type="CDD" id="cd01948">
    <property type="entry name" value="EAL"/>
    <property type="match status" value="1"/>
</dbReference>
<organism evidence="5 6">
    <name type="scientific">marine gamma proteobacterium HTCC2143</name>
    <dbReference type="NCBI Taxonomy" id="247633"/>
    <lineage>
        <taxon>Bacteria</taxon>
        <taxon>Pseudomonadati</taxon>
        <taxon>Pseudomonadota</taxon>
        <taxon>Gammaproteobacteria</taxon>
        <taxon>Cellvibrionales</taxon>
        <taxon>Spongiibacteraceae</taxon>
        <taxon>BD1-7 clade</taxon>
    </lineage>
</organism>
<evidence type="ECO:0000259" key="4">
    <source>
        <dbReference type="PROSITE" id="PS50887"/>
    </source>
</evidence>
<reference evidence="5 6" key="1">
    <citation type="journal article" date="2010" name="J. Bacteriol.">
        <title>Genome sequence of the oligotrophic marine Gammaproteobacterium HTCC2143, isolated from the Oregon Coast.</title>
        <authorList>
            <person name="Oh H.M."/>
            <person name="Kang I."/>
            <person name="Ferriera S."/>
            <person name="Giovannoni S.J."/>
            <person name="Cho J.C."/>
        </authorList>
    </citation>
    <scope>NUCLEOTIDE SEQUENCE [LARGE SCALE GENOMIC DNA]</scope>
    <source>
        <strain evidence="5 6">HTCC2143</strain>
    </source>
</reference>
<dbReference type="STRING" id="247633.GP2143_15801"/>
<dbReference type="AlphaFoldDB" id="A0Y9D0"/>
<dbReference type="InterPro" id="IPR011006">
    <property type="entry name" value="CheY-like_superfamily"/>
</dbReference>
<dbReference type="EC" id="3.1.4.52" evidence="1"/>
<dbReference type="InterPro" id="IPR043128">
    <property type="entry name" value="Rev_trsase/Diguanyl_cyclase"/>
</dbReference>
<proteinExistence type="predicted"/>
<dbReference type="Gene3D" id="3.30.70.270">
    <property type="match status" value="1"/>
</dbReference>
<feature type="domain" description="EAL" evidence="3">
    <location>
        <begin position="339"/>
        <end position="593"/>
    </location>
</feature>
<dbReference type="PROSITE" id="PS50887">
    <property type="entry name" value="GGDEF"/>
    <property type="match status" value="1"/>
</dbReference>
<gene>
    <name evidence="5" type="ORF">GP2143_15801</name>
</gene>
<accession>A0Y9D0</accession>
<dbReference type="GO" id="GO:0071111">
    <property type="term" value="F:cyclic-guanylate-specific phosphodiesterase activity"/>
    <property type="evidence" value="ECO:0007669"/>
    <property type="project" value="UniProtKB-EC"/>
</dbReference>
<evidence type="ECO:0000313" key="6">
    <source>
        <dbReference type="Proteomes" id="UP000004931"/>
    </source>
</evidence>
<name>A0Y9D0_9GAMM</name>
<comment type="caution">
    <text evidence="5">The sequence shown here is derived from an EMBL/GenBank/DDBJ whole genome shotgun (WGS) entry which is preliminary data.</text>
</comment>
<dbReference type="SMART" id="SM00267">
    <property type="entry name" value="GGDEF"/>
    <property type="match status" value="1"/>
</dbReference>
<feature type="domain" description="GGDEF" evidence="4">
    <location>
        <begin position="197"/>
        <end position="330"/>
    </location>
</feature>
<dbReference type="SUPFAM" id="SSF52172">
    <property type="entry name" value="CheY-like"/>
    <property type="match status" value="1"/>
</dbReference>
<evidence type="ECO:0000259" key="3">
    <source>
        <dbReference type="PROSITE" id="PS50883"/>
    </source>
</evidence>
<dbReference type="SMART" id="SM00052">
    <property type="entry name" value="EAL"/>
    <property type="match status" value="1"/>
</dbReference>
<dbReference type="Proteomes" id="UP000004931">
    <property type="component" value="Unassembled WGS sequence"/>
</dbReference>
<dbReference type="Gene3D" id="3.40.50.2300">
    <property type="match status" value="1"/>
</dbReference>